<evidence type="ECO:0000259" key="2">
    <source>
        <dbReference type="Pfam" id="PF20789"/>
    </source>
</evidence>
<evidence type="ECO:0000313" key="4">
    <source>
        <dbReference type="Proteomes" id="UP001361570"/>
    </source>
</evidence>
<protein>
    <submittedName>
        <fullName evidence="3">Thioesterase family protein</fullName>
    </submittedName>
</protein>
<reference evidence="3 4" key="1">
    <citation type="submission" date="2024-03" db="EMBL/GenBank/DDBJ databases">
        <title>Draft genome sequence of Klenkia sp. LSe6-5.</title>
        <authorList>
            <person name="Duangmal K."/>
            <person name="Chantavorakit T."/>
        </authorList>
    </citation>
    <scope>NUCLEOTIDE SEQUENCE [LARGE SCALE GENOMIC DNA]</scope>
    <source>
        <strain evidence="3 4">LSe6-5</strain>
    </source>
</reference>
<accession>A0ABU8DZG8</accession>
<keyword evidence="4" id="KW-1185">Reference proteome</keyword>
<dbReference type="InterPro" id="IPR042171">
    <property type="entry name" value="Acyl-CoA_hotdog"/>
</dbReference>
<proteinExistence type="predicted"/>
<name>A0ABU8DZG8_9ACTN</name>
<dbReference type="RefSeq" id="WP_336405559.1">
    <property type="nucleotide sequence ID" value="NZ_JBAPLU010000020.1"/>
</dbReference>
<evidence type="ECO:0000313" key="3">
    <source>
        <dbReference type="EMBL" id="MEI4273439.1"/>
    </source>
</evidence>
<dbReference type="SUPFAM" id="SSF54637">
    <property type="entry name" value="Thioesterase/thiol ester dehydrase-isomerase"/>
    <property type="match status" value="2"/>
</dbReference>
<organism evidence="3 4">
    <name type="scientific">Klenkia sesuvii</name>
    <dbReference type="NCBI Taxonomy" id="3103137"/>
    <lineage>
        <taxon>Bacteria</taxon>
        <taxon>Bacillati</taxon>
        <taxon>Actinomycetota</taxon>
        <taxon>Actinomycetes</taxon>
        <taxon>Geodermatophilales</taxon>
        <taxon>Geodermatophilaceae</taxon>
        <taxon>Klenkia</taxon>
    </lineage>
</organism>
<feature type="domain" description="Acyl-CoA thioesterase-like C-terminal" evidence="2">
    <location>
        <begin position="133"/>
        <end position="259"/>
    </location>
</feature>
<dbReference type="EMBL" id="JBAPLU010000020">
    <property type="protein sequence ID" value="MEI4273439.1"/>
    <property type="molecule type" value="Genomic_DNA"/>
</dbReference>
<dbReference type="InterPro" id="IPR049450">
    <property type="entry name" value="ACOT8-like_C"/>
</dbReference>
<dbReference type="Pfam" id="PF20789">
    <property type="entry name" value="4HBT_3C"/>
    <property type="match status" value="1"/>
</dbReference>
<sequence length="262" mass="27622">MDEIAEAFYLPLGDGRFAPTRATESPWDVGAQHGGPPSALLARLAAGAAEASGSHQQQVRVSVDFFGAIPRRELTVEVSPLRPGRRIDLTEAVMTVEGRTVAAARVWSLAPGPTPPVVTPSTAPPPVPEEGTVVFPHLPDFGYQYALDWRYTAGSPEVPGPADVWTRVRVPLIAGTELTGTDRVLVAADAANGISVELPIESWLSIPPGMTCHLTREADGEWVHLACRTSIGANGLGLCTGTISDAGGLVGEVSQPLLVRER</sequence>
<dbReference type="InterPro" id="IPR049449">
    <property type="entry name" value="TesB_ACOT8-like_N"/>
</dbReference>
<comment type="caution">
    <text evidence="3">The sequence shown here is derived from an EMBL/GenBank/DDBJ whole genome shotgun (WGS) entry which is preliminary data.</text>
</comment>
<feature type="domain" description="Acyl-CoA thioesterase-like N-terminal HotDog" evidence="1">
    <location>
        <begin position="24"/>
        <end position="107"/>
    </location>
</feature>
<dbReference type="Gene3D" id="2.40.160.210">
    <property type="entry name" value="Acyl-CoA thioesterase, double hotdog domain"/>
    <property type="match status" value="1"/>
</dbReference>
<dbReference type="InterPro" id="IPR029069">
    <property type="entry name" value="HotDog_dom_sf"/>
</dbReference>
<dbReference type="Pfam" id="PF13622">
    <property type="entry name" value="4HBT_3"/>
    <property type="match status" value="1"/>
</dbReference>
<dbReference type="Proteomes" id="UP001361570">
    <property type="component" value="Unassembled WGS sequence"/>
</dbReference>
<gene>
    <name evidence="3" type="ORF">TEK04_17090</name>
</gene>
<evidence type="ECO:0000259" key="1">
    <source>
        <dbReference type="Pfam" id="PF13622"/>
    </source>
</evidence>